<name>W6MWE6_9ASCO</name>
<dbReference type="GeneID" id="34520693"/>
<evidence type="ECO:0000313" key="9">
    <source>
        <dbReference type="EMBL" id="CDK27310.1"/>
    </source>
</evidence>
<comment type="similarity">
    <text evidence="6">Belongs to the ribonuclease III family. Mitochondrion-specific ribosomal protein mL44 subfamily.</text>
</comment>
<dbReference type="Pfam" id="PF22892">
    <property type="entry name" value="DSRM_MRPL44"/>
    <property type="match status" value="1"/>
</dbReference>
<dbReference type="HOGENOM" id="CLU_034765_3_0_1"/>
<keyword evidence="4" id="KW-0496">Mitochondrion</keyword>
<keyword evidence="3" id="KW-0689">Ribosomal protein</keyword>
<dbReference type="Gene3D" id="1.10.1520.10">
    <property type="entry name" value="Ribonuclease III domain"/>
    <property type="match status" value="1"/>
</dbReference>
<dbReference type="InterPro" id="IPR044444">
    <property type="entry name" value="Ribosomal_mL44_DSRM_metazoa"/>
</dbReference>
<dbReference type="STRING" id="1382522.W6MWE6"/>
<accession>W6MWE6</accession>
<reference evidence="9" key="1">
    <citation type="submission" date="2013-12" db="EMBL/GenBank/DDBJ databases">
        <authorList>
            <person name="Genoscope - CEA"/>
        </authorList>
    </citation>
    <scope>NUCLEOTIDE SEQUENCE</scope>
    <source>
        <strain evidence="9">CBS 1993</strain>
    </source>
</reference>
<dbReference type="PROSITE" id="PS50142">
    <property type="entry name" value="RNASE_3_2"/>
    <property type="match status" value="1"/>
</dbReference>
<keyword evidence="10" id="KW-1185">Reference proteome</keyword>
<dbReference type="GO" id="GO:0005739">
    <property type="term" value="C:mitochondrion"/>
    <property type="evidence" value="ECO:0007669"/>
    <property type="project" value="TreeGrafter"/>
</dbReference>
<dbReference type="EMBL" id="HG793128">
    <property type="protein sequence ID" value="CDK27310.1"/>
    <property type="molecule type" value="Genomic_DNA"/>
</dbReference>
<dbReference type="InterPro" id="IPR014720">
    <property type="entry name" value="dsRBD_dom"/>
</dbReference>
<evidence type="ECO:0000256" key="3">
    <source>
        <dbReference type="ARBA" id="ARBA00022980"/>
    </source>
</evidence>
<dbReference type="CDD" id="cd19873">
    <property type="entry name" value="DSRM_MRPL3_like"/>
    <property type="match status" value="1"/>
</dbReference>
<keyword evidence="2" id="KW-0694">RNA-binding</keyword>
<dbReference type="SMART" id="SM00358">
    <property type="entry name" value="DSRM"/>
    <property type="match status" value="1"/>
</dbReference>
<evidence type="ECO:0000313" key="10">
    <source>
        <dbReference type="Proteomes" id="UP000019384"/>
    </source>
</evidence>
<keyword evidence="5" id="KW-0687">Ribonucleoprotein</keyword>
<reference evidence="9" key="2">
    <citation type="submission" date="2014-02" db="EMBL/GenBank/DDBJ databases">
        <title>Complete DNA sequence of /Kuraishia capsulata/ illustrates novel genomic features among budding yeasts (/Saccharomycotina/).</title>
        <authorList>
            <person name="Morales L."/>
            <person name="Noel B."/>
            <person name="Porcel B."/>
            <person name="Marcet-Houben M."/>
            <person name="Hullo M-F."/>
            <person name="Sacerdot C."/>
            <person name="Tekaia F."/>
            <person name="Leh-Louis V."/>
            <person name="Despons L."/>
            <person name="Khanna V."/>
            <person name="Aury J-M."/>
            <person name="Barbe V."/>
            <person name="Couloux A."/>
            <person name="Labadie K."/>
            <person name="Pelletier E."/>
            <person name="Souciet J-L."/>
            <person name="Boekhout T."/>
            <person name="Gabaldon T."/>
            <person name="Wincker P."/>
            <person name="Dujon B."/>
        </authorList>
    </citation>
    <scope>NUCLEOTIDE SEQUENCE</scope>
    <source>
        <strain evidence="9">CBS 1993</strain>
    </source>
</reference>
<dbReference type="InterPro" id="IPR036389">
    <property type="entry name" value="RNase_III_sf"/>
</dbReference>
<protein>
    <recommendedName>
        <fullName evidence="7">Large ribosomal subunit protein mL44</fullName>
    </recommendedName>
</protein>
<dbReference type="SMART" id="SM00535">
    <property type="entry name" value="RIBOc"/>
    <property type="match status" value="1"/>
</dbReference>
<evidence type="ECO:0000256" key="1">
    <source>
        <dbReference type="ARBA" id="ARBA00004173"/>
    </source>
</evidence>
<dbReference type="AlphaFoldDB" id="W6MWE6"/>
<dbReference type="GO" id="GO:0006396">
    <property type="term" value="P:RNA processing"/>
    <property type="evidence" value="ECO:0007669"/>
    <property type="project" value="InterPro"/>
</dbReference>
<dbReference type="SUPFAM" id="SSF69065">
    <property type="entry name" value="RNase III domain-like"/>
    <property type="match status" value="1"/>
</dbReference>
<dbReference type="InterPro" id="IPR044443">
    <property type="entry name" value="Ribosomal_mL44_DSRM_fung"/>
</dbReference>
<evidence type="ECO:0000256" key="6">
    <source>
        <dbReference type="ARBA" id="ARBA00024034"/>
    </source>
</evidence>
<organism evidence="9 10">
    <name type="scientific">Kuraishia capsulata CBS 1993</name>
    <dbReference type="NCBI Taxonomy" id="1382522"/>
    <lineage>
        <taxon>Eukaryota</taxon>
        <taxon>Fungi</taxon>
        <taxon>Dikarya</taxon>
        <taxon>Ascomycota</taxon>
        <taxon>Saccharomycotina</taxon>
        <taxon>Pichiomycetes</taxon>
        <taxon>Pichiales</taxon>
        <taxon>Pichiaceae</taxon>
        <taxon>Kuraishia</taxon>
    </lineage>
</organism>
<evidence type="ECO:0000259" key="8">
    <source>
        <dbReference type="PROSITE" id="PS50142"/>
    </source>
</evidence>
<dbReference type="SUPFAM" id="SSF54768">
    <property type="entry name" value="dsRNA-binding domain-like"/>
    <property type="match status" value="1"/>
</dbReference>
<dbReference type="GO" id="GO:0003725">
    <property type="term" value="F:double-stranded RNA binding"/>
    <property type="evidence" value="ECO:0007669"/>
    <property type="project" value="InterPro"/>
</dbReference>
<dbReference type="GO" id="GO:0004525">
    <property type="term" value="F:ribonuclease III activity"/>
    <property type="evidence" value="ECO:0007669"/>
    <property type="project" value="InterPro"/>
</dbReference>
<dbReference type="PANTHER" id="PTHR11207">
    <property type="entry name" value="RIBONUCLEASE III"/>
    <property type="match status" value="1"/>
</dbReference>
<dbReference type="Proteomes" id="UP000019384">
    <property type="component" value="Unassembled WGS sequence"/>
</dbReference>
<evidence type="ECO:0000256" key="7">
    <source>
        <dbReference type="ARBA" id="ARBA00035187"/>
    </source>
</evidence>
<dbReference type="GO" id="GO:0003735">
    <property type="term" value="F:structural constituent of ribosome"/>
    <property type="evidence" value="ECO:0007669"/>
    <property type="project" value="TreeGrafter"/>
</dbReference>
<dbReference type="Gene3D" id="3.30.160.20">
    <property type="match status" value="1"/>
</dbReference>
<evidence type="ECO:0000256" key="2">
    <source>
        <dbReference type="ARBA" id="ARBA00022884"/>
    </source>
</evidence>
<dbReference type="RefSeq" id="XP_022459305.1">
    <property type="nucleotide sequence ID" value="XM_022601688.1"/>
</dbReference>
<comment type="subcellular location">
    <subcellularLocation>
        <location evidence="1">Mitochondrion</location>
    </subcellularLocation>
</comment>
<dbReference type="InterPro" id="IPR000999">
    <property type="entry name" value="RNase_III_dom"/>
</dbReference>
<sequence length="345" mass="38528">MASHRGMVRVIPRTSVRFFKTLTEPYSPTISTDLYTQEKEPRFISLFQNDSRLKTITEEEAKLSPSLIALHARLNLGQDFPLATLARALTCDTKDGQHASNSSLSQVGKRLVKYHVTENMITKYPRLPIAVFSKAVNAYVGTESLSSVGRLFGIEVESKSPIDKYLSGETLETSFGKLRFDSAISKPESGVKHYGKEGITEDVAYKFAVRSIIGGVYLHKGESAAKKFIDEYILSRKVDVESMLKFEQPQRMLLRLLRRNNLPAPVSKLMAETGRHSVAPVYVVGVFSGDSLLGEGQGSSIREATMRGAVNALKAHYLYRPLNERVPSDPERKEPLYVDEGEVYF</sequence>
<evidence type="ECO:0000256" key="4">
    <source>
        <dbReference type="ARBA" id="ARBA00023128"/>
    </source>
</evidence>
<dbReference type="OrthoDB" id="67027at2759"/>
<proteinExistence type="inferred from homology"/>
<dbReference type="PANTHER" id="PTHR11207:SF32">
    <property type="entry name" value="LARGE RIBOSOMAL SUBUNIT PROTEIN ML44"/>
    <property type="match status" value="1"/>
</dbReference>
<feature type="domain" description="RNase III" evidence="8">
    <location>
        <begin position="67"/>
        <end position="221"/>
    </location>
</feature>
<gene>
    <name evidence="9" type="ORF">KUCA_T00003288001</name>
</gene>
<evidence type="ECO:0000256" key="5">
    <source>
        <dbReference type="ARBA" id="ARBA00023274"/>
    </source>
</evidence>